<organism evidence="2 3">
    <name type="scientific">Planctopirus hydrillae</name>
    <dbReference type="NCBI Taxonomy" id="1841610"/>
    <lineage>
        <taxon>Bacteria</taxon>
        <taxon>Pseudomonadati</taxon>
        <taxon>Planctomycetota</taxon>
        <taxon>Planctomycetia</taxon>
        <taxon>Planctomycetales</taxon>
        <taxon>Planctomycetaceae</taxon>
        <taxon>Planctopirus</taxon>
    </lineage>
</organism>
<dbReference type="EMBL" id="LYDR01000033">
    <property type="protein sequence ID" value="ODA35428.1"/>
    <property type="molecule type" value="Genomic_DNA"/>
</dbReference>
<keyword evidence="1" id="KW-1133">Transmembrane helix</keyword>
<dbReference type="Proteomes" id="UP000094828">
    <property type="component" value="Unassembled WGS sequence"/>
</dbReference>
<sequence>MPTKAALRWLAIAMIIQAGFGLLQIAFGRVDLVRLMSEGSNKQSYGLIIACFFSFRYHSFLLAYCPECFL</sequence>
<keyword evidence="3" id="KW-1185">Reference proteome</keyword>
<keyword evidence="1" id="KW-0472">Membrane</keyword>
<proteinExistence type="predicted"/>
<dbReference type="AlphaFoldDB" id="A0A1C3EQA4"/>
<protein>
    <submittedName>
        <fullName evidence="2">Uncharacterized protein</fullName>
    </submittedName>
</protein>
<evidence type="ECO:0000313" key="2">
    <source>
        <dbReference type="EMBL" id="ODA35428.1"/>
    </source>
</evidence>
<gene>
    <name evidence="2" type="ORF">A6X21_16550</name>
</gene>
<accession>A0A1C3EQA4</accession>
<evidence type="ECO:0000313" key="3">
    <source>
        <dbReference type="Proteomes" id="UP000094828"/>
    </source>
</evidence>
<keyword evidence="1" id="KW-0812">Transmembrane</keyword>
<name>A0A1C3EQA4_9PLAN</name>
<evidence type="ECO:0000256" key="1">
    <source>
        <dbReference type="SAM" id="Phobius"/>
    </source>
</evidence>
<comment type="caution">
    <text evidence="2">The sequence shown here is derived from an EMBL/GenBank/DDBJ whole genome shotgun (WGS) entry which is preliminary data.</text>
</comment>
<reference evidence="2 3" key="1">
    <citation type="submission" date="2016-05" db="EMBL/GenBank/DDBJ databases">
        <title>Genomic and physiological characterization of Planctopirus sp. isolated from fresh water lake.</title>
        <authorList>
            <person name="Subhash Y."/>
            <person name="Ramana C."/>
        </authorList>
    </citation>
    <scope>NUCLEOTIDE SEQUENCE [LARGE SCALE GENOMIC DNA]</scope>
    <source>
        <strain evidence="2 3">JC280</strain>
    </source>
</reference>
<feature type="transmembrane region" description="Helical" evidence="1">
    <location>
        <begin position="7"/>
        <end position="27"/>
    </location>
</feature>